<evidence type="ECO:0000313" key="2">
    <source>
        <dbReference type="Proteomes" id="UP001055156"/>
    </source>
</evidence>
<evidence type="ECO:0000313" key="1">
    <source>
        <dbReference type="EMBL" id="GJE28354.1"/>
    </source>
</evidence>
<dbReference type="Pfam" id="PF12096">
    <property type="entry name" value="DUF3572"/>
    <property type="match status" value="1"/>
</dbReference>
<gene>
    <name evidence="1" type="ORF">LKMONMHP_3224</name>
</gene>
<reference evidence="1" key="1">
    <citation type="journal article" date="2021" name="Front. Microbiol.">
        <title>Comprehensive Comparative Genomics and Phenotyping of Methylobacterium Species.</title>
        <authorList>
            <person name="Alessa O."/>
            <person name="Ogura Y."/>
            <person name="Fujitani Y."/>
            <person name="Takami H."/>
            <person name="Hayashi T."/>
            <person name="Sahin N."/>
            <person name="Tani A."/>
        </authorList>
    </citation>
    <scope>NUCLEOTIDE SEQUENCE</scope>
    <source>
        <strain evidence="1">NBRC 15689</strain>
    </source>
</reference>
<reference evidence="1" key="2">
    <citation type="submission" date="2021-08" db="EMBL/GenBank/DDBJ databases">
        <authorList>
            <person name="Tani A."/>
            <person name="Ola A."/>
            <person name="Ogura Y."/>
            <person name="Katsura K."/>
            <person name="Hayashi T."/>
        </authorList>
    </citation>
    <scope>NUCLEOTIDE SEQUENCE</scope>
    <source>
        <strain evidence="1">NBRC 15689</strain>
    </source>
</reference>
<comment type="caution">
    <text evidence="1">The sequence shown here is derived from an EMBL/GenBank/DDBJ whole genome shotgun (WGS) entry which is preliminary data.</text>
</comment>
<sequence length="99" mass="10814">MKRKFDHGDDAAERLGLEVLGWLAQDPERLHLFMAESGLTPDALRVAAGEPGFLGAVLDHVMRDEPMLLACARDLGLKPERVAAAWARLQPPPFDEGGI</sequence>
<name>A0ABQ4TCH9_METOR</name>
<dbReference type="InterPro" id="IPR021955">
    <property type="entry name" value="DUF3572"/>
</dbReference>
<dbReference type="EMBL" id="BPQV01000009">
    <property type="protein sequence ID" value="GJE28354.1"/>
    <property type="molecule type" value="Genomic_DNA"/>
</dbReference>
<dbReference type="RefSeq" id="WP_238312294.1">
    <property type="nucleotide sequence ID" value="NZ_BPQV01000009.1"/>
</dbReference>
<keyword evidence="2" id="KW-1185">Reference proteome</keyword>
<dbReference type="Proteomes" id="UP001055156">
    <property type="component" value="Unassembled WGS sequence"/>
</dbReference>
<proteinExistence type="predicted"/>
<evidence type="ECO:0008006" key="3">
    <source>
        <dbReference type="Google" id="ProtNLM"/>
    </source>
</evidence>
<organism evidence="1 2">
    <name type="scientific">Methylobacterium organophilum</name>
    <dbReference type="NCBI Taxonomy" id="410"/>
    <lineage>
        <taxon>Bacteria</taxon>
        <taxon>Pseudomonadati</taxon>
        <taxon>Pseudomonadota</taxon>
        <taxon>Alphaproteobacteria</taxon>
        <taxon>Hyphomicrobiales</taxon>
        <taxon>Methylobacteriaceae</taxon>
        <taxon>Methylobacterium</taxon>
    </lineage>
</organism>
<protein>
    <recommendedName>
        <fullName evidence="3">DUF3572 domain-containing protein</fullName>
    </recommendedName>
</protein>
<accession>A0ABQ4TCH9</accession>